<evidence type="ECO:0000259" key="2">
    <source>
        <dbReference type="Pfam" id="PF13439"/>
    </source>
</evidence>
<feature type="domain" description="Glycosyl transferase family 1" evidence="1">
    <location>
        <begin position="229"/>
        <end position="322"/>
    </location>
</feature>
<dbReference type="Pfam" id="PF00534">
    <property type="entry name" value="Glycos_transf_1"/>
    <property type="match status" value="1"/>
</dbReference>
<feature type="domain" description="Glycosyltransferase subfamily 4-like N-terminal" evidence="2">
    <location>
        <begin position="6"/>
        <end position="170"/>
    </location>
</feature>
<accession>A0ABS0SDC6</accession>
<organism evidence="3 4">
    <name type="scientific">Aquamicrobium zhengzhouense</name>
    <dbReference type="NCBI Taxonomy" id="2781738"/>
    <lineage>
        <taxon>Bacteria</taxon>
        <taxon>Pseudomonadati</taxon>
        <taxon>Pseudomonadota</taxon>
        <taxon>Alphaproteobacteria</taxon>
        <taxon>Hyphomicrobiales</taxon>
        <taxon>Phyllobacteriaceae</taxon>
        <taxon>Aquamicrobium</taxon>
    </lineage>
</organism>
<keyword evidence="4" id="KW-1185">Reference proteome</keyword>
<evidence type="ECO:0000313" key="4">
    <source>
        <dbReference type="Proteomes" id="UP000601789"/>
    </source>
</evidence>
<dbReference type="Pfam" id="PF13439">
    <property type="entry name" value="Glyco_transf_4"/>
    <property type="match status" value="1"/>
</dbReference>
<protein>
    <submittedName>
        <fullName evidence="3">Glycosyltransferase family 4 protein</fullName>
    </submittedName>
</protein>
<sequence length="357" mass="39229">MTVDAVGGVWRYAMELAASLKAVNYETLFVGFGPEPSPAQRHEAECIGEIVWQKQPLDWMAESEHQLGGVGEVLETLADTHQIDLLHLNLPSQAAQIRSGRRIVTVSHSCVVTWWQAMRSEPLPVDWQWKRALNQKGFEAADAIISPSASHAALLRACYEIDEVSIVHNAMACDLNSAAKEPYAFAAGRWWDESKNARILDMAAPLSPWEIKVAGSTRSPSGGEVFLSNVTQLGELSHVELIDKLRRAAIVVSPSIYEPFGLLALEGARASAALVLADIPTYRELWAECALFFDPHDADALATVLARLSRDRELRQEMGRSALARSLTYSPERQAGAMAALYENLLAEAKSPMARRA</sequence>
<dbReference type="CDD" id="cd03801">
    <property type="entry name" value="GT4_PimA-like"/>
    <property type="match status" value="1"/>
</dbReference>
<reference evidence="3 4" key="1">
    <citation type="submission" date="2020-10" db="EMBL/GenBank/DDBJ databases">
        <title>Aquamicrobium zhengzhouensis sp. nov., a exopolysaccharide producing bacterium isolated from farmland soil.</title>
        <authorList>
            <person name="Wang X."/>
        </authorList>
    </citation>
    <scope>NUCLEOTIDE SEQUENCE [LARGE SCALE GENOMIC DNA]</scope>
    <source>
        <strain evidence="4">cd-1</strain>
    </source>
</reference>
<gene>
    <name evidence="3" type="ORF">IOD40_11440</name>
</gene>
<dbReference type="PANTHER" id="PTHR46401">
    <property type="entry name" value="GLYCOSYLTRANSFERASE WBBK-RELATED"/>
    <property type="match status" value="1"/>
</dbReference>
<dbReference type="SUPFAM" id="SSF53756">
    <property type="entry name" value="UDP-Glycosyltransferase/glycogen phosphorylase"/>
    <property type="match status" value="1"/>
</dbReference>
<comment type="caution">
    <text evidence="3">The sequence shown here is derived from an EMBL/GenBank/DDBJ whole genome shotgun (WGS) entry which is preliminary data.</text>
</comment>
<dbReference type="InterPro" id="IPR028098">
    <property type="entry name" value="Glyco_trans_4-like_N"/>
</dbReference>
<dbReference type="InterPro" id="IPR001296">
    <property type="entry name" value="Glyco_trans_1"/>
</dbReference>
<name>A0ABS0SDC6_9HYPH</name>
<evidence type="ECO:0000313" key="3">
    <source>
        <dbReference type="EMBL" id="MBI1621276.1"/>
    </source>
</evidence>
<dbReference type="EMBL" id="JADGMQ010000007">
    <property type="protein sequence ID" value="MBI1621276.1"/>
    <property type="molecule type" value="Genomic_DNA"/>
</dbReference>
<dbReference type="Proteomes" id="UP000601789">
    <property type="component" value="Unassembled WGS sequence"/>
</dbReference>
<dbReference type="Gene3D" id="3.40.50.2000">
    <property type="entry name" value="Glycogen Phosphorylase B"/>
    <property type="match status" value="2"/>
</dbReference>
<evidence type="ECO:0000259" key="1">
    <source>
        <dbReference type="Pfam" id="PF00534"/>
    </source>
</evidence>
<dbReference type="RefSeq" id="WP_198476779.1">
    <property type="nucleotide sequence ID" value="NZ_JADGMQ010000007.1"/>
</dbReference>
<dbReference type="PANTHER" id="PTHR46401:SF8">
    <property type="entry name" value="BLL6006 PROTEIN"/>
    <property type="match status" value="1"/>
</dbReference>
<proteinExistence type="predicted"/>